<evidence type="ECO:0000259" key="1">
    <source>
        <dbReference type="Pfam" id="PF01755"/>
    </source>
</evidence>
<dbReference type="InterPro" id="IPR002654">
    <property type="entry name" value="Glyco_trans_25"/>
</dbReference>
<reference evidence="2" key="1">
    <citation type="journal article" date="2014" name="Int. J. Syst. Evol. Microbiol.">
        <title>Complete genome sequence of Corynebacterium casei LMG S-19264T (=DSM 44701T), isolated from a smear-ripened cheese.</title>
        <authorList>
            <consortium name="US DOE Joint Genome Institute (JGI-PGF)"/>
            <person name="Walter F."/>
            <person name="Albersmeier A."/>
            <person name="Kalinowski J."/>
            <person name="Ruckert C."/>
        </authorList>
    </citation>
    <scope>NUCLEOTIDE SEQUENCE</scope>
    <source>
        <strain evidence="2">KCTC 42249</strain>
    </source>
</reference>
<keyword evidence="3" id="KW-1185">Reference proteome</keyword>
<dbReference type="CDD" id="cd06532">
    <property type="entry name" value="Glyco_transf_25"/>
    <property type="match status" value="1"/>
</dbReference>
<name>A0A8J3DT31_9HYPH</name>
<feature type="domain" description="Glycosyl transferase family 25" evidence="1">
    <location>
        <begin position="2"/>
        <end position="168"/>
    </location>
</feature>
<protein>
    <submittedName>
        <fullName evidence="2">Glycosyl transferase</fullName>
    </submittedName>
</protein>
<dbReference type="RefSeq" id="WP_189501530.1">
    <property type="nucleotide sequence ID" value="NZ_BMZQ01000001.1"/>
</dbReference>
<keyword evidence="2" id="KW-0808">Transferase</keyword>
<proteinExistence type="predicted"/>
<evidence type="ECO:0000313" key="2">
    <source>
        <dbReference type="EMBL" id="GHD07547.1"/>
    </source>
</evidence>
<reference evidence="2" key="2">
    <citation type="submission" date="2020-09" db="EMBL/GenBank/DDBJ databases">
        <authorList>
            <person name="Sun Q."/>
            <person name="Kim S."/>
        </authorList>
    </citation>
    <scope>NUCLEOTIDE SEQUENCE</scope>
    <source>
        <strain evidence="2">KCTC 42249</strain>
    </source>
</reference>
<organism evidence="2 3">
    <name type="scientific">Tianweitania populi</name>
    <dbReference type="NCBI Taxonomy" id="1607949"/>
    <lineage>
        <taxon>Bacteria</taxon>
        <taxon>Pseudomonadati</taxon>
        <taxon>Pseudomonadota</taxon>
        <taxon>Alphaproteobacteria</taxon>
        <taxon>Hyphomicrobiales</taxon>
        <taxon>Phyllobacteriaceae</taxon>
        <taxon>Tianweitania</taxon>
    </lineage>
</organism>
<dbReference type="Pfam" id="PF01755">
    <property type="entry name" value="Glyco_transf_25"/>
    <property type="match status" value="1"/>
</dbReference>
<accession>A0A8J3DT31</accession>
<gene>
    <name evidence="2" type="primary">lgtB</name>
    <name evidence="2" type="ORF">GCM10016234_06060</name>
</gene>
<dbReference type="AlphaFoldDB" id="A0A8J3DT31"/>
<dbReference type="EMBL" id="BMZQ01000001">
    <property type="protein sequence ID" value="GHD07547.1"/>
    <property type="molecule type" value="Genomic_DNA"/>
</dbReference>
<dbReference type="GO" id="GO:0016740">
    <property type="term" value="F:transferase activity"/>
    <property type="evidence" value="ECO:0007669"/>
    <property type="project" value="UniProtKB-KW"/>
</dbReference>
<evidence type="ECO:0000313" key="3">
    <source>
        <dbReference type="Proteomes" id="UP000630142"/>
    </source>
</evidence>
<comment type="caution">
    <text evidence="2">The sequence shown here is derived from an EMBL/GenBank/DDBJ whole genome shotgun (WGS) entry which is preliminary data.</text>
</comment>
<dbReference type="Proteomes" id="UP000630142">
    <property type="component" value="Unassembled WGS sequence"/>
</dbReference>
<sequence>MRIFLINLDHSPDRLAFMTAQLEALGLQAERLAAVEGDKIDLSPYAASGLRPGEVGCFLSHREAWCRLVASGDELALVLEDDVRLSQDLPAVLQAAAKLGAGNHILKLDTSGRPIAVEANTLAALERVRFARLCSEHTGTAGYIISAEAAAELLARSMTFTDPVDLFMFGKRAVLMSCPLIFQAVPAVVAQEKRFRAVHGTAMGSVIRHHKPSDASVITKVFRELRRWLRRLARLVMSLPNRVRGTHRYLRVPFA</sequence>